<protein>
    <recommendedName>
        <fullName evidence="2">beta-fructofuranosidase</fullName>
        <ecNumber evidence="2">3.2.1.26</ecNumber>
    </recommendedName>
</protein>
<dbReference type="InterPro" id="IPR013320">
    <property type="entry name" value="ConA-like_dom_sf"/>
</dbReference>
<evidence type="ECO:0000256" key="2">
    <source>
        <dbReference type="ARBA" id="ARBA00012758"/>
    </source>
</evidence>
<keyword evidence="4 5" id="KW-0326">Glycosidase</keyword>
<dbReference type="InterPro" id="IPR013189">
    <property type="entry name" value="Glyco_hydro_32_C"/>
</dbReference>
<dbReference type="InterPro" id="IPR051214">
    <property type="entry name" value="GH32_Enzymes"/>
</dbReference>
<evidence type="ECO:0000313" key="8">
    <source>
        <dbReference type="EMBL" id="CDR30229.1"/>
    </source>
</evidence>
<dbReference type="PATRIC" id="fig|35623.3.peg.156"/>
<dbReference type="SUPFAM" id="SSF75005">
    <property type="entry name" value="Arabinanase/levansucrase/invertase"/>
    <property type="match status" value="1"/>
</dbReference>
<feature type="domain" description="Glycosyl hydrolase family 32 N-terminal" evidence="6">
    <location>
        <begin position="35"/>
        <end position="351"/>
    </location>
</feature>
<gene>
    <name evidence="8" type="ORF">Aocu_01560</name>
</gene>
<dbReference type="FunCoup" id="A0A061AA23">
    <property type="interactions" value="29"/>
</dbReference>
<evidence type="ECO:0000259" key="7">
    <source>
        <dbReference type="Pfam" id="PF08244"/>
    </source>
</evidence>
<comment type="similarity">
    <text evidence="1 5">Belongs to the glycosyl hydrolase 32 family.</text>
</comment>
<dbReference type="PANTHER" id="PTHR43101:SF1">
    <property type="entry name" value="BETA-FRUCTOSIDASE"/>
    <property type="match status" value="1"/>
</dbReference>
<evidence type="ECO:0000256" key="1">
    <source>
        <dbReference type="ARBA" id="ARBA00009902"/>
    </source>
</evidence>
<organism evidence="8 9">
    <name type="scientific">Acholeplasma oculi</name>
    <dbReference type="NCBI Taxonomy" id="35623"/>
    <lineage>
        <taxon>Bacteria</taxon>
        <taxon>Bacillati</taxon>
        <taxon>Mycoplasmatota</taxon>
        <taxon>Mollicutes</taxon>
        <taxon>Acholeplasmatales</taxon>
        <taxon>Acholeplasmataceae</taxon>
        <taxon>Acholeplasma</taxon>
    </lineage>
</organism>
<evidence type="ECO:0000256" key="4">
    <source>
        <dbReference type="ARBA" id="ARBA00023295"/>
    </source>
</evidence>
<dbReference type="GO" id="GO:0004564">
    <property type="term" value="F:beta-fructofuranosidase activity"/>
    <property type="evidence" value="ECO:0007669"/>
    <property type="project" value="UniProtKB-EC"/>
</dbReference>
<dbReference type="HOGENOM" id="CLU_538229_0_0_14"/>
<dbReference type="SUPFAM" id="SSF49899">
    <property type="entry name" value="Concanavalin A-like lectins/glucanases"/>
    <property type="match status" value="1"/>
</dbReference>
<dbReference type="OrthoDB" id="9759709at2"/>
<dbReference type="InParanoid" id="A0A061AA23"/>
<dbReference type="InterPro" id="IPR001362">
    <property type="entry name" value="Glyco_hydro_32"/>
</dbReference>
<evidence type="ECO:0000256" key="3">
    <source>
        <dbReference type="ARBA" id="ARBA00022801"/>
    </source>
</evidence>
<dbReference type="KEGG" id="aoc:Aocu_01560"/>
<feature type="domain" description="Glycosyl hydrolase family 32 C-terminal" evidence="7">
    <location>
        <begin position="359"/>
        <end position="495"/>
    </location>
</feature>
<proteinExistence type="inferred from homology"/>
<dbReference type="PANTHER" id="PTHR43101">
    <property type="entry name" value="BETA-FRUCTOSIDASE"/>
    <property type="match status" value="1"/>
</dbReference>
<keyword evidence="3 5" id="KW-0378">Hydrolase</keyword>
<evidence type="ECO:0000256" key="5">
    <source>
        <dbReference type="RuleBase" id="RU362110"/>
    </source>
</evidence>
<dbReference type="Gene3D" id="2.115.10.20">
    <property type="entry name" value="Glycosyl hydrolase domain, family 43"/>
    <property type="match status" value="1"/>
</dbReference>
<sequence length="506" mass="58896">MTTKQRILAFEEQKNILLNDPYRPLYHLALLNQYGLPGDPNGGFYANGRYHMMFLYEDIEVGYKWAHLSTTDLLHWRHHKDAIGPTKHTGGCFSGGGFVENDKAYLTYWQLPIGYSNHTSLKGTGIGIAEASGPVFEDFVKRDDLIIESDEFGYIDFKNDQGDLTESIGASDPSNIWKHNGKYYILTGNLQVLDKHGRNPDSKEEYKGDFASLFESHDLIHWTYKHRFYQRDQTNQFTEVSEDSMCASFLPLPSTRLGGKLSDKHLLLFISHNFGCQYYVGTYKDDHFYPELHGRLSSYNREFFAPEAIMDQNNRQIFMAWLGLNLETEIEKGWSGVYSIPRTVWYENDEFKMAPIDEIKRLRYQATSFNNVLIDKEGFRPKINLDAVEIEFNLMKNLKVILYNKKDETQYTSLYIDYDKEELIIDSTHSNSKGIKKIDFIQIKTVSIFKSRLFIDKGILELFIGDKYAIMKRLYLDYESAIKFESTREIKMNKIVVHDLMPTNPF</sequence>
<dbReference type="EC" id="3.2.1.26" evidence="2"/>
<dbReference type="EMBL" id="LK028559">
    <property type="protein sequence ID" value="CDR30229.1"/>
    <property type="molecule type" value="Genomic_DNA"/>
</dbReference>
<dbReference type="InterPro" id="IPR023296">
    <property type="entry name" value="Glyco_hydro_beta-prop_sf"/>
</dbReference>
<dbReference type="RefSeq" id="WP_045748806.1">
    <property type="nucleotide sequence ID" value="NZ_FUZK01000002.1"/>
</dbReference>
<keyword evidence="9" id="KW-1185">Reference proteome</keyword>
<dbReference type="GO" id="GO:0005975">
    <property type="term" value="P:carbohydrate metabolic process"/>
    <property type="evidence" value="ECO:0007669"/>
    <property type="project" value="InterPro"/>
</dbReference>
<dbReference type="Gene3D" id="2.60.120.560">
    <property type="entry name" value="Exo-inulinase, domain 1"/>
    <property type="match status" value="1"/>
</dbReference>
<dbReference type="InterPro" id="IPR013148">
    <property type="entry name" value="Glyco_hydro_32_N"/>
</dbReference>
<dbReference type="AlphaFoldDB" id="A0A061AA23"/>
<dbReference type="Pfam" id="PF08244">
    <property type="entry name" value="Glyco_hydro_32C"/>
    <property type="match status" value="1"/>
</dbReference>
<dbReference type="CDD" id="cd08996">
    <property type="entry name" value="GH32_FFase"/>
    <property type="match status" value="1"/>
</dbReference>
<reference evidence="9" key="1">
    <citation type="submission" date="2014-05" db="EMBL/GenBank/DDBJ databases">
        <authorList>
            <person name="Kube M."/>
        </authorList>
    </citation>
    <scope>NUCLEOTIDE SEQUENCE [LARGE SCALE GENOMIC DNA]</scope>
</reference>
<evidence type="ECO:0000313" key="9">
    <source>
        <dbReference type="Proteomes" id="UP000032434"/>
    </source>
</evidence>
<dbReference type="SMART" id="SM00640">
    <property type="entry name" value="Glyco_32"/>
    <property type="match status" value="1"/>
</dbReference>
<name>A0A061AA23_9MOLU</name>
<dbReference type="STRING" id="35623.Aocu_01560"/>
<dbReference type="Proteomes" id="UP000032434">
    <property type="component" value="Chromosome 1"/>
</dbReference>
<dbReference type="Pfam" id="PF00251">
    <property type="entry name" value="Glyco_hydro_32N"/>
    <property type="match status" value="1"/>
</dbReference>
<evidence type="ECO:0000259" key="6">
    <source>
        <dbReference type="Pfam" id="PF00251"/>
    </source>
</evidence>
<accession>A0A061AA23</accession>